<dbReference type="OrthoDB" id="541234at2759"/>
<accession>A0A250XIC8</accession>
<feature type="region of interest" description="Disordered" evidence="1">
    <location>
        <begin position="330"/>
        <end position="349"/>
    </location>
</feature>
<gene>
    <name evidence="2" type="ORF">CEUSTIGMA_g10260.t1</name>
</gene>
<feature type="compositionally biased region" description="Basic and acidic residues" evidence="1">
    <location>
        <begin position="176"/>
        <end position="185"/>
    </location>
</feature>
<evidence type="ECO:0000256" key="1">
    <source>
        <dbReference type="SAM" id="MobiDB-lite"/>
    </source>
</evidence>
<keyword evidence="3" id="KW-1185">Reference proteome</keyword>
<feature type="compositionally biased region" description="Polar residues" evidence="1">
    <location>
        <begin position="338"/>
        <end position="349"/>
    </location>
</feature>
<feature type="compositionally biased region" description="Low complexity" evidence="1">
    <location>
        <begin position="398"/>
        <end position="409"/>
    </location>
</feature>
<dbReference type="AlphaFoldDB" id="A0A250XIC8"/>
<name>A0A250XIC8_9CHLO</name>
<organism evidence="2 3">
    <name type="scientific">Chlamydomonas eustigma</name>
    <dbReference type="NCBI Taxonomy" id="1157962"/>
    <lineage>
        <taxon>Eukaryota</taxon>
        <taxon>Viridiplantae</taxon>
        <taxon>Chlorophyta</taxon>
        <taxon>core chlorophytes</taxon>
        <taxon>Chlorophyceae</taxon>
        <taxon>CS clade</taxon>
        <taxon>Chlamydomonadales</taxon>
        <taxon>Chlamydomonadaceae</taxon>
        <taxon>Chlamydomonas</taxon>
    </lineage>
</organism>
<dbReference type="EMBL" id="BEGY01000086">
    <property type="protein sequence ID" value="GAX82834.1"/>
    <property type="molecule type" value="Genomic_DNA"/>
</dbReference>
<reference evidence="2 3" key="1">
    <citation type="submission" date="2017-08" db="EMBL/GenBank/DDBJ databases">
        <title>Acidophilic green algal genome provides insights into adaptation to an acidic environment.</title>
        <authorList>
            <person name="Hirooka S."/>
            <person name="Hirose Y."/>
            <person name="Kanesaki Y."/>
            <person name="Higuchi S."/>
            <person name="Fujiwara T."/>
            <person name="Onuma R."/>
            <person name="Era A."/>
            <person name="Ohbayashi R."/>
            <person name="Uzuka A."/>
            <person name="Nozaki H."/>
            <person name="Yoshikawa H."/>
            <person name="Miyagishima S.Y."/>
        </authorList>
    </citation>
    <scope>NUCLEOTIDE SEQUENCE [LARGE SCALE GENOMIC DNA]</scope>
    <source>
        <strain evidence="2 3">NIES-2499</strain>
    </source>
</reference>
<feature type="region of interest" description="Disordered" evidence="1">
    <location>
        <begin position="489"/>
        <end position="554"/>
    </location>
</feature>
<feature type="compositionally biased region" description="Polar residues" evidence="1">
    <location>
        <begin position="526"/>
        <end position="538"/>
    </location>
</feature>
<dbReference type="STRING" id="1157962.A0A250XIC8"/>
<sequence length="554" mass="58153">MSKQSVASPVIDFEDTEWDGPDVALNDILEDNLLGLLASTVQKLNSIDESRQTTNAAIGNALESCLLGIDMILLERDADPITSVSIENGSWEAEMAPVPCDMDTWLRAAIPENAASTSRPANSFAMAQFLQQPSVSRKSAPSRPNSAKKPAASSPVKSSATATPPSVPQRVIPSPEQRKREDRLREEIKIRRAQAAKAKELEAKDAAEKERLVSFAKGLKGRDYSYDHKGQVVVLSEPGHGGLQPNNASYRLPSLEDSLEAESSGTHSQGRAGANLVRKSAGNAGSTKKGSGRGADQTKERKLVSNYRETASKSQPPAMETLKPMQGVTLRQGGLSKSGPQRPSTSTRDSVVALLTMTRDEYSKYLASKKQKQSDLSGALQVSPSATLLEGVKSKSMGGAPDAAAGTTPVPSSVTGDAQAPSTVLPTAATAAADPAAVAAALDAAVAVTLSGARLKQQQQPGGPGDQPPSTPDVNLLLVRAADWGVGAAGGKGYEAPPSLPFVKPDERMRGLEVGRTERLPRDRANQATMSPPLSPTRSPAKLVTPSVLGRVNG</sequence>
<comment type="caution">
    <text evidence="2">The sequence shown here is derived from an EMBL/GenBank/DDBJ whole genome shotgun (WGS) entry which is preliminary data.</text>
</comment>
<feature type="compositionally biased region" description="Basic and acidic residues" evidence="1">
    <location>
        <begin position="504"/>
        <end position="525"/>
    </location>
</feature>
<evidence type="ECO:0000313" key="2">
    <source>
        <dbReference type="EMBL" id="GAX82834.1"/>
    </source>
</evidence>
<feature type="region of interest" description="Disordered" evidence="1">
    <location>
        <begin position="132"/>
        <end position="185"/>
    </location>
</feature>
<protein>
    <submittedName>
        <fullName evidence="2">Uncharacterized protein</fullName>
    </submittedName>
</protein>
<feature type="region of interest" description="Disordered" evidence="1">
    <location>
        <begin position="257"/>
        <end position="325"/>
    </location>
</feature>
<proteinExistence type="predicted"/>
<feature type="region of interest" description="Disordered" evidence="1">
    <location>
        <begin position="393"/>
        <end position="419"/>
    </location>
</feature>
<dbReference type="Proteomes" id="UP000232323">
    <property type="component" value="Unassembled WGS sequence"/>
</dbReference>
<feature type="compositionally biased region" description="Low complexity" evidence="1">
    <location>
        <begin position="138"/>
        <end position="164"/>
    </location>
</feature>
<evidence type="ECO:0000313" key="3">
    <source>
        <dbReference type="Proteomes" id="UP000232323"/>
    </source>
</evidence>